<dbReference type="GO" id="GO:0008270">
    <property type="term" value="F:zinc ion binding"/>
    <property type="evidence" value="ECO:0007669"/>
    <property type="project" value="UniProtKB-KW"/>
</dbReference>
<protein>
    <submittedName>
        <fullName evidence="6">JADE1</fullName>
    </submittedName>
</protein>
<dbReference type="PROSITE" id="PS51805">
    <property type="entry name" value="EPHD"/>
    <property type="match status" value="1"/>
</dbReference>
<evidence type="ECO:0000256" key="3">
    <source>
        <dbReference type="ARBA" id="ARBA00022833"/>
    </source>
</evidence>
<feature type="region of interest" description="Disordered" evidence="4">
    <location>
        <begin position="150"/>
        <end position="197"/>
    </location>
</feature>
<dbReference type="InterPro" id="IPR011011">
    <property type="entry name" value="Znf_FYVE_PHD"/>
</dbReference>
<sequence>MILIDFTGEYDILEEEEEHAFEERQRKKARFDEEEDDDMRRGHELQKSRNEKEVDEDALCDVCKEACYGVKVIPEGDWFCEVCVAGVEPKCAMCPQYGGAMIMISDDTQWAHVSCAIWIPGVTIENPKDMSPIEGIEKIPAYCKTHSLASRTPKTKHQKDLHTSYIQKSASRKKSIKQATTSTKEIETERSTGAVEG</sequence>
<dbReference type="PANTHER" id="PTHR13793:SF107">
    <property type="entry name" value="BROMODOMAIN-CONTAINING PROTEIN HOMOLOG"/>
    <property type="match status" value="1"/>
</dbReference>
<dbReference type="Proteomes" id="UP000507470">
    <property type="component" value="Unassembled WGS sequence"/>
</dbReference>
<keyword evidence="7" id="KW-1185">Reference proteome</keyword>
<dbReference type="InterPro" id="IPR050701">
    <property type="entry name" value="Histone_Mod_Regulator"/>
</dbReference>
<dbReference type="PANTHER" id="PTHR13793">
    <property type="entry name" value="PHD FINGER PROTEINS"/>
    <property type="match status" value="1"/>
</dbReference>
<dbReference type="SUPFAM" id="SSF57903">
    <property type="entry name" value="FYVE/PHD zinc finger"/>
    <property type="match status" value="1"/>
</dbReference>
<feature type="domain" description="PHD-type" evidence="5">
    <location>
        <begin position="88"/>
        <end position="141"/>
    </location>
</feature>
<dbReference type="Gene3D" id="3.30.40.10">
    <property type="entry name" value="Zinc/RING finger domain, C3HC4 (zinc finger)"/>
    <property type="match status" value="1"/>
</dbReference>
<proteinExistence type="predicted"/>
<evidence type="ECO:0000313" key="7">
    <source>
        <dbReference type="Proteomes" id="UP000507470"/>
    </source>
</evidence>
<evidence type="ECO:0000313" key="6">
    <source>
        <dbReference type="EMBL" id="CAC5371256.1"/>
    </source>
</evidence>
<dbReference type="EMBL" id="CACVKT020001750">
    <property type="protein sequence ID" value="CAC5371256.1"/>
    <property type="molecule type" value="Genomic_DNA"/>
</dbReference>
<evidence type="ECO:0000259" key="5">
    <source>
        <dbReference type="PROSITE" id="PS51805"/>
    </source>
</evidence>
<evidence type="ECO:0000256" key="1">
    <source>
        <dbReference type="ARBA" id="ARBA00022723"/>
    </source>
</evidence>
<dbReference type="GO" id="GO:0006357">
    <property type="term" value="P:regulation of transcription by RNA polymerase II"/>
    <property type="evidence" value="ECO:0007669"/>
    <property type="project" value="TreeGrafter"/>
</dbReference>
<feature type="compositionally biased region" description="Basic and acidic residues" evidence="4">
    <location>
        <begin position="38"/>
        <end position="50"/>
    </location>
</feature>
<organism evidence="6 7">
    <name type="scientific">Mytilus coruscus</name>
    <name type="common">Sea mussel</name>
    <dbReference type="NCBI Taxonomy" id="42192"/>
    <lineage>
        <taxon>Eukaryota</taxon>
        <taxon>Metazoa</taxon>
        <taxon>Spiralia</taxon>
        <taxon>Lophotrochozoa</taxon>
        <taxon>Mollusca</taxon>
        <taxon>Bivalvia</taxon>
        <taxon>Autobranchia</taxon>
        <taxon>Pteriomorphia</taxon>
        <taxon>Mytilida</taxon>
        <taxon>Mytiloidea</taxon>
        <taxon>Mytilidae</taxon>
        <taxon>Mytilinae</taxon>
        <taxon>Mytilus</taxon>
    </lineage>
</organism>
<evidence type="ECO:0000256" key="2">
    <source>
        <dbReference type="ARBA" id="ARBA00022771"/>
    </source>
</evidence>
<keyword evidence="2" id="KW-0863">Zinc-finger</keyword>
<gene>
    <name evidence="6" type="ORF">MCOR_9788</name>
</gene>
<accession>A0A6J8ANE5</accession>
<reference evidence="6 7" key="1">
    <citation type="submission" date="2020-06" db="EMBL/GenBank/DDBJ databases">
        <authorList>
            <person name="Li R."/>
            <person name="Bekaert M."/>
        </authorList>
    </citation>
    <scope>NUCLEOTIDE SEQUENCE [LARGE SCALE GENOMIC DNA]</scope>
    <source>
        <strain evidence="7">wild</strain>
    </source>
</reference>
<feature type="region of interest" description="Disordered" evidence="4">
    <location>
        <begin position="17"/>
        <end position="50"/>
    </location>
</feature>
<dbReference type="OrthoDB" id="20839at2759"/>
<evidence type="ECO:0000256" key="4">
    <source>
        <dbReference type="SAM" id="MobiDB-lite"/>
    </source>
</evidence>
<keyword evidence="1" id="KW-0479">Metal-binding</keyword>
<dbReference type="InterPro" id="IPR034732">
    <property type="entry name" value="EPHD"/>
</dbReference>
<dbReference type="InterPro" id="IPR013083">
    <property type="entry name" value="Znf_RING/FYVE/PHD"/>
</dbReference>
<dbReference type="Pfam" id="PF13832">
    <property type="entry name" value="zf-HC5HC2H_2"/>
    <property type="match status" value="1"/>
</dbReference>
<dbReference type="AlphaFoldDB" id="A0A6J8ANE5"/>
<name>A0A6J8ANE5_MYTCO</name>
<keyword evidence="3" id="KW-0862">Zinc</keyword>